<dbReference type="AlphaFoldDB" id="A0A5M6IZF9"/>
<evidence type="ECO:0000256" key="5">
    <source>
        <dbReference type="ARBA" id="ARBA00023136"/>
    </source>
</evidence>
<dbReference type="Pfam" id="PF02687">
    <property type="entry name" value="FtsX"/>
    <property type="match status" value="2"/>
</dbReference>
<evidence type="ECO:0000256" key="4">
    <source>
        <dbReference type="ARBA" id="ARBA00022989"/>
    </source>
</evidence>
<feature type="transmembrane region" description="Helical" evidence="6">
    <location>
        <begin position="394"/>
        <end position="413"/>
    </location>
</feature>
<keyword evidence="2" id="KW-1003">Cell membrane</keyword>
<accession>A0A5M6IZF9</accession>
<evidence type="ECO:0000256" key="3">
    <source>
        <dbReference type="ARBA" id="ARBA00022692"/>
    </source>
</evidence>
<dbReference type="PANTHER" id="PTHR30287:SF1">
    <property type="entry name" value="INNER MEMBRANE PROTEIN"/>
    <property type="match status" value="1"/>
</dbReference>
<evidence type="ECO:0000313" key="8">
    <source>
        <dbReference type="EMBL" id="KAA5613671.1"/>
    </source>
</evidence>
<feature type="transmembrane region" description="Helical" evidence="6">
    <location>
        <begin position="253"/>
        <end position="275"/>
    </location>
</feature>
<feature type="transmembrane region" description="Helical" evidence="6">
    <location>
        <begin position="799"/>
        <end position="822"/>
    </location>
</feature>
<keyword evidence="5 6" id="KW-0472">Membrane</keyword>
<keyword evidence="9" id="KW-1185">Reference proteome</keyword>
<name>A0A5M6IZF9_9PROT</name>
<feature type="transmembrane region" description="Helical" evidence="6">
    <location>
        <begin position="21"/>
        <end position="43"/>
    </location>
</feature>
<feature type="domain" description="ABC3 transporter permease C-terminal" evidence="7">
    <location>
        <begin position="258"/>
        <end position="374"/>
    </location>
</feature>
<dbReference type="InterPro" id="IPR003838">
    <property type="entry name" value="ABC3_permease_C"/>
</dbReference>
<feature type="transmembrane region" description="Helical" evidence="6">
    <location>
        <begin position="472"/>
        <end position="490"/>
    </location>
</feature>
<feature type="transmembrane region" description="Helical" evidence="6">
    <location>
        <begin position="345"/>
        <end position="366"/>
    </location>
</feature>
<evidence type="ECO:0000313" key="9">
    <source>
        <dbReference type="Proteomes" id="UP000325255"/>
    </source>
</evidence>
<reference evidence="8 9" key="1">
    <citation type="submission" date="2019-09" db="EMBL/GenBank/DDBJ databases">
        <title>Genome sequence of Rhodovastum atsumiense, a diverse member of the Acetobacteraceae family of non-sulfur purple photosynthetic bacteria.</title>
        <authorList>
            <person name="Meyer T."/>
            <person name="Kyndt J."/>
        </authorList>
    </citation>
    <scope>NUCLEOTIDE SEQUENCE [LARGE SCALE GENOMIC DNA]</scope>
    <source>
        <strain evidence="8 9">DSM 21279</strain>
    </source>
</reference>
<dbReference type="Proteomes" id="UP000325255">
    <property type="component" value="Unassembled WGS sequence"/>
</dbReference>
<keyword evidence="4 6" id="KW-1133">Transmembrane helix</keyword>
<proteinExistence type="predicted"/>
<sequence length="833" mass="86851">MHQTMWLIFRLARRDLRGGVRGLRIVLACLALGVAAIAAVGTLREGIERGLARDGARLLGGDLAVQGGADPLPQDLRDWLAARGARVSEVVTMRSMLVAPSGERLLVELKAVDAAWPLIGEAGSDPQGAGLAGGFWAEPLVIERLRLQPGDPVRVGTAVLPLRAALTAEPDRVSTSSLFGPRVLIALADLPATGLLAPGAIAEHALRAVLPPGTDVATTITDLRAAFPGTGWRIRDATAAAPGVNRFIDRTSLFMTLVGLTSLLVGGIGVANGVSAWIEARARSIATLRCLGAAPVLVFAICLVQVLALAGLGVLAGLAVGAVLPPLAGWALSGVLPVAPDPGPFLQPLALAAGYGLLTAATFALWPLARAMRISGAALFRDALQPERVRPPGWLIAANLGLVLALVGLTVATAQERLFAAWFCLAALVTLLLFRAGAWGVMRLARRLPAPPWPWARLGLSNLHRPGAPTPLMLVSVGIGLSTLAAVALIEGNLRRQVAEQLPERAPSFFFIDIQNDQMPEFRRIVGGMPSVQDLREVPSLRARIVAVNGVPAEQVQATPETTWALRGDRGLTYAAAMPEGTRLVAGSWWPADYDGRPLVSFDAALARGWGIGLGDVIRVNVLGRDIDLQVASLRDIAWRSLDINFTLVASPGLLARAPHTHIATVRAAPEAQAALLKRVTDALPNVSGIRVADVLATVAALLGQIGAALSVTGAVTLVAGALVLAGAVAAGQRRRIQEAVILKSLGATRSQVRAAWLVEFGILGLAAGLIAALVGTLASWAVVRGVMGADWSFLPERLGLTVLGCVALMLGFGYAGTAAALRARAAPLLRNE</sequence>
<evidence type="ECO:0000259" key="7">
    <source>
        <dbReference type="Pfam" id="PF02687"/>
    </source>
</evidence>
<feature type="domain" description="ABC3 transporter permease C-terminal" evidence="7">
    <location>
        <begin position="714"/>
        <end position="821"/>
    </location>
</feature>
<feature type="transmembrane region" description="Helical" evidence="6">
    <location>
        <begin position="708"/>
        <end position="732"/>
    </location>
</feature>
<organism evidence="8 9">
    <name type="scientific">Rhodovastum atsumiense</name>
    <dbReference type="NCBI Taxonomy" id="504468"/>
    <lineage>
        <taxon>Bacteria</taxon>
        <taxon>Pseudomonadati</taxon>
        <taxon>Pseudomonadota</taxon>
        <taxon>Alphaproteobacteria</taxon>
        <taxon>Acetobacterales</taxon>
        <taxon>Acetobacteraceae</taxon>
        <taxon>Rhodovastum</taxon>
    </lineage>
</organism>
<dbReference type="GO" id="GO:0005886">
    <property type="term" value="C:plasma membrane"/>
    <property type="evidence" value="ECO:0007669"/>
    <property type="project" value="UniProtKB-SubCell"/>
</dbReference>
<feature type="transmembrane region" description="Helical" evidence="6">
    <location>
        <begin position="296"/>
        <end position="325"/>
    </location>
</feature>
<comment type="subcellular location">
    <subcellularLocation>
        <location evidence="1">Cell membrane</location>
        <topology evidence="1">Multi-pass membrane protein</topology>
    </subcellularLocation>
</comment>
<evidence type="ECO:0000256" key="6">
    <source>
        <dbReference type="SAM" id="Phobius"/>
    </source>
</evidence>
<dbReference type="InterPro" id="IPR038766">
    <property type="entry name" value="Membrane_comp_ABC_pdt"/>
</dbReference>
<gene>
    <name evidence="8" type="ORF">F1189_04475</name>
</gene>
<keyword evidence="3 6" id="KW-0812">Transmembrane</keyword>
<dbReference type="OrthoDB" id="9775544at2"/>
<dbReference type="EMBL" id="VWPK01000005">
    <property type="protein sequence ID" value="KAA5613671.1"/>
    <property type="molecule type" value="Genomic_DNA"/>
</dbReference>
<feature type="transmembrane region" description="Helical" evidence="6">
    <location>
        <begin position="753"/>
        <end position="779"/>
    </location>
</feature>
<dbReference type="PANTHER" id="PTHR30287">
    <property type="entry name" value="MEMBRANE COMPONENT OF PREDICTED ABC SUPERFAMILY METABOLITE UPTAKE TRANSPORTER"/>
    <property type="match status" value="1"/>
</dbReference>
<feature type="transmembrane region" description="Helical" evidence="6">
    <location>
        <begin position="419"/>
        <end position="438"/>
    </location>
</feature>
<evidence type="ECO:0000256" key="1">
    <source>
        <dbReference type="ARBA" id="ARBA00004651"/>
    </source>
</evidence>
<evidence type="ECO:0000256" key="2">
    <source>
        <dbReference type="ARBA" id="ARBA00022475"/>
    </source>
</evidence>
<comment type="caution">
    <text evidence="8">The sequence shown here is derived from an EMBL/GenBank/DDBJ whole genome shotgun (WGS) entry which is preliminary data.</text>
</comment>
<protein>
    <submittedName>
        <fullName evidence="8">FtsX-like permease family protein</fullName>
    </submittedName>
</protein>